<dbReference type="SUPFAM" id="SSF81321">
    <property type="entry name" value="Family A G protein-coupled receptor-like"/>
    <property type="match status" value="1"/>
</dbReference>
<dbReference type="AlphaFoldDB" id="A0A0N4X6R7"/>
<organism evidence="10">
    <name type="scientific">Haemonchus placei</name>
    <name type="common">Barber's pole worm</name>
    <dbReference type="NCBI Taxonomy" id="6290"/>
    <lineage>
        <taxon>Eukaryota</taxon>
        <taxon>Metazoa</taxon>
        <taxon>Ecdysozoa</taxon>
        <taxon>Nematoda</taxon>
        <taxon>Chromadorea</taxon>
        <taxon>Rhabditida</taxon>
        <taxon>Rhabditina</taxon>
        <taxon>Rhabditomorpha</taxon>
        <taxon>Strongyloidea</taxon>
        <taxon>Trichostrongylidae</taxon>
        <taxon>Haemonchus</taxon>
    </lineage>
</organism>
<proteinExistence type="inferred from homology"/>
<dbReference type="GO" id="GO:0016020">
    <property type="term" value="C:membrane"/>
    <property type="evidence" value="ECO:0007669"/>
    <property type="project" value="UniProtKB-SubCell"/>
</dbReference>
<keyword evidence="3 6" id="KW-0812">Transmembrane</keyword>
<accession>A0A0N4X6R7</accession>
<reference evidence="8 9" key="2">
    <citation type="submission" date="2018-11" db="EMBL/GenBank/DDBJ databases">
        <authorList>
            <consortium name="Pathogen Informatics"/>
        </authorList>
    </citation>
    <scope>NUCLEOTIDE SEQUENCE [LARGE SCALE GENOMIC DNA]</scope>
    <source>
        <strain evidence="8 9">MHpl1</strain>
    </source>
</reference>
<dbReference type="Pfam" id="PF10317">
    <property type="entry name" value="7TM_GPCR_Srd"/>
    <property type="match status" value="1"/>
</dbReference>
<evidence type="ECO:0000256" key="6">
    <source>
        <dbReference type="SAM" id="Phobius"/>
    </source>
</evidence>
<dbReference type="PANTHER" id="PTHR22945:SF40">
    <property type="entry name" value="SERPENTINE RECEPTOR, CLASS D (DELTA)-RELATED"/>
    <property type="match status" value="1"/>
</dbReference>
<dbReference type="WBParaSite" id="HPLM_0002005901-mRNA-1">
    <property type="protein sequence ID" value="HPLM_0002005901-mRNA-1"/>
    <property type="gene ID" value="HPLM_0002005901"/>
</dbReference>
<dbReference type="PROSITE" id="PS50262">
    <property type="entry name" value="G_PROTEIN_RECEP_F1_2"/>
    <property type="match status" value="1"/>
</dbReference>
<evidence type="ECO:0000259" key="7">
    <source>
        <dbReference type="PROSITE" id="PS50262"/>
    </source>
</evidence>
<feature type="transmembrane region" description="Helical" evidence="6">
    <location>
        <begin position="84"/>
        <end position="113"/>
    </location>
</feature>
<reference evidence="10" key="1">
    <citation type="submission" date="2017-02" db="UniProtKB">
        <authorList>
            <consortium name="WormBaseParasite"/>
        </authorList>
    </citation>
    <scope>IDENTIFICATION</scope>
</reference>
<dbReference type="PANTHER" id="PTHR22945">
    <property type="entry name" value="SERPENTINE RECEPTOR, CLASS D DELTA"/>
    <property type="match status" value="1"/>
</dbReference>
<dbReference type="InterPro" id="IPR017452">
    <property type="entry name" value="GPCR_Rhodpsn_7TM"/>
</dbReference>
<keyword evidence="9" id="KW-1185">Reference proteome</keyword>
<dbReference type="Proteomes" id="UP000268014">
    <property type="component" value="Unassembled WGS sequence"/>
</dbReference>
<keyword evidence="4 6" id="KW-1133">Transmembrane helix</keyword>
<protein>
    <submittedName>
        <fullName evidence="10">G_PROTEIN_RECEP_F1_2 domain-containing protein</fullName>
    </submittedName>
</protein>
<evidence type="ECO:0000313" key="8">
    <source>
        <dbReference type="EMBL" id="VDO81102.1"/>
    </source>
</evidence>
<feature type="transmembrane region" description="Helical" evidence="6">
    <location>
        <begin position="125"/>
        <end position="147"/>
    </location>
</feature>
<feature type="domain" description="G-protein coupled receptors family 1 profile" evidence="7">
    <location>
        <begin position="22"/>
        <end position="239"/>
    </location>
</feature>
<comment type="similarity">
    <text evidence="2">Belongs to the nematode receptor-like protein srd family.</text>
</comment>
<gene>
    <name evidence="8" type="ORF">HPLM_LOCUS20051</name>
</gene>
<evidence type="ECO:0000313" key="9">
    <source>
        <dbReference type="Proteomes" id="UP000268014"/>
    </source>
</evidence>
<dbReference type="InterPro" id="IPR050920">
    <property type="entry name" value="Nematode_rcpt-like_delta"/>
</dbReference>
<sequence length="239" mass="26966">MDWVWWTSNSVSIIVNTIGIVANSFLLFVVLKKTPKHLTSYSVLIFDNALWDLVACVGGIFILLRVVSFGPSSFNFYYGPCRLFGPGVCLIAQGLILSCHFHGIHSLLVSFAYRYYVLIRSPPRTYNVAAIIISVSLPTFFVFIAYAQSGEDQARVKADLEKNLGYDVSSECFSSEKEWGLTLSSSYLMLPPLPIYITILILRRLIISKITLQTTMSERTRQLHKQLLRVSVLLCSMTF</sequence>
<feature type="transmembrane region" description="Helical" evidence="6">
    <location>
        <begin position="12"/>
        <end position="31"/>
    </location>
</feature>
<comment type="subcellular location">
    <subcellularLocation>
        <location evidence="1">Membrane</location>
        <topology evidence="1">Multi-pass membrane protein</topology>
    </subcellularLocation>
</comment>
<evidence type="ECO:0000313" key="10">
    <source>
        <dbReference type="WBParaSite" id="HPLM_0002005901-mRNA-1"/>
    </source>
</evidence>
<dbReference type="OMA" id="WSNFVER"/>
<dbReference type="InterPro" id="IPR019421">
    <property type="entry name" value="7TM_GPCR_serpentine_rcpt_Srd"/>
</dbReference>
<feature type="transmembrane region" description="Helical" evidence="6">
    <location>
        <begin position="187"/>
        <end position="206"/>
    </location>
</feature>
<evidence type="ECO:0000256" key="3">
    <source>
        <dbReference type="ARBA" id="ARBA00022692"/>
    </source>
</evidence>
<evidence type="ECO:0000256" key="2">
    <source>
        <dbReference type="ARBA" id="ARBA00009166"/>
    </source>
</evidence>
<dbReference type="Gene3D" id="1.20.1070.10">
    <property type="entry name" value="Rhodopsin 7-helix transmembrane proteins"/>
    <property type="match status" value="1"/>
</dbReference>
<evidence type="ECO:0000256" key="1">
    <source>
        <dbReference type="ARBA" id="ARBA00004141"/>
    </source>
</evidence>
<keyword evidence="5 6" id="KW-0472">Membrane</keyword>
<feature type="transmembrane region" description="Helical" evidence="6">
    <location>
        <begin position="43"/>
        <end position="64"/>
    </location>
</feature>
<dbReference type="EMBL" id="UZAF01021807">
    <property type="protein sequence ID" value="VDO81102.1"/>
    <property type="molecule type" value="Genomic_DNA"/>
</dbReference>
<name>A0A0N4X6R7_HAEPC</name>
<dbReference type="STRING" id="6290.A0A0N4X6R7"/>
<evidence type="ECO:0000256" key="5">
    <source>
        <dbReference type="ARBA" id="ARBA00023136"/>
    </source>
</evidence>
<evidence type="ECO:0000256" key="4">
    <source>
        <dbReference type="ARBA" id="ARBA00022989"/>
    </source>
</evidence>
<dbReference type="OrthoDB" id="5859769at2759"/>